<dbReference type="InterPro" id="IPR036388">
    <property type="entry name" value="WH-like_DNA-bd_sf"/>
</dbReference>
<evidence type="ECO:0000256" key="1">
    <source>
        <dbReference type="ARBA" id="ARBA00023125"/>
    </source>
</evidence>
<dbReference type="Gene3D" id="1.10.10.10">
    <property type="entry name" value="Winged helix-like DNA-binding domain superfamily/Winged helix DNA-binding domain"/>
    <property type="match status" value="1"/>
</dbReference>
<sequence length="149" mass="17565">MKADLIDTISHYFLTDVRLLRKKLFTSFPTDKIPHHLTRSNLEVLFVLFELRRTSVTDLCNRLCISRPNMTPLINKLVQHDWVERQTSSEDRRVIQIAITTKGDQFCKEIHELLLSQIKLRLESLETEDLIELKRCMDSLKSIAKKISW</sequence>
<dbReference type="SMART" id="SM00347">
    <property type="entry name" value="HTH_MARR"/>
    <property type="match status" value="1"/>
</dbReference>
<feature type="domain" description="HTH marR-type" evidence="2">
    <location>
        <begin position="1"/>
        <end position="145"/>
    </location>
</feature>
<dbReference type="EMBL" id="AP019400">
    <property type="protein sequence ID" value="BBI36312.1"/>
    <property type="molecule type" value="Genomic_DNA"/>
</dbReference>
<evidence type="ECO:0000313" key="4">
    <source>
        <dbReference type="Proteomes" id="UP000289856"/>
    </source>
</evidence>
<dbReference type="InterPro" id="IPR036390">
    <property type="entry name" value="WH_DNA-bd_sf"/>
</dbReference>
<keyword evidence="1" id="KW-0238">DNA-binding</keyword>
<dbReference type="OrthoDB" id="166070at2"/>
<organism evidence="3 4">
    <name type="scientific">Cohnella abietis</name>
    <dbReference type="NCBI Taxonomy" id="2507935"/>
    <lineage>
        <taxon>Bacteria</taxon>
        <taxon>Bacillati</taxon>
        <taxon>Bacillota</taxon>
        <taxon>Bacilli</taxon>
        <taxon>Bacillales</taxon>
        <taxon>Paenibacillaceae</taxon>
        <taxon>Cohnella</taxon>
    </lineage>
</organism>
<evidence type="ECO:0000259" key="2">
    <source>
        <dbReference type="PROSITE" id="PS50995"/>
    </source>
</evidence>
<dbReference type="InterPro" id="IPR039422">
    <property type="entry name" value="MarR/SlyA-like"/>
</dbReference>
<dbReference type="SUPFAM" id="SSF46785">
    <property type="entry name" value="Winged helix' DNA-binding domain"/>
    <property type="match status" value="1"/>
</dbReference>
<dbReference type="GO" id="GO:0006950">
    <property type="term" value="P:response to stress"/>
    <property type="evidence" value="ECO:0007669"/>
    <property type="project" value="TreeGrafter"/>
</dbReference>
<dbReference type="PRINTS" id="PR00598">
    <property type="entry name" value="HTHMARR"/>
</dbReference>
<dbReference type="GO" id="GO:0003700">
    <property type="term" value="F:DNA-binding transcription factor activity"/>
    <property type="evidence" value="ECO:0007669"/>
    <property type="project" value="InterPro"/>
</dbReference>
<dbReference type="KEGG" id="cohn:KCTCHS21_57110"/>
<dbReference type="AlphaFoldDB" id="A0A3T1DDZ2"/>
<dbReference type="GO" id="GO:0003677">
    <property type="term" value="F:DNA binding"/>
    <property type="evidence" value="ECO:0007669"/>
    <property type="project" value="UniProtKB-KW"/>
</dbReference>
<gene>
    <name evidence="3" type="ORF">KCTCHS21_57110</name>
</gene>
<accession>A0A3T1DDZ2</accession>
<evidence type="ECO:0000313" key="3">
    <source>
        <dbReference type="EMBL" id="BBI36312.1"/>
    </source>
</evidence>
<keyword evidence="4" id="KW-1185">Reference proteome</keyword>
<dbReference type="PANTHER" id="PTHR33164">
    <property type="entry name" value="TRANSCRIPTIONAL REGULATOR, MARR FAMILY"/>
    <property type="match status" value="1"/>
</dbReference>
<dbReference type="PROSITE" id="PS50995">
    <property type="entry name" value="HTH_MARR_2"/>
    <property type="match status" value="1"/>
</dbReference>
<dbReference type="Proteomes" id="UP000289856">
    <property type="component" value="Chromosome"/>
</dbReference>
<reference evidence="3 4" key="1">
    <citation type="submission" date="2019-01" db="EMBL/GenBank/DDBJ databases">
        <title>Complete genome sequence of Cohnella hallensis HS21 isolated from Korean fir (Abies koreana) rhizospheric soil.</title>
        <authorList>
            <person name="Jiang L."/>
            <person name="Kang S.W."/>
            <person name="Kim S."/>
            <person name="Jung J."/>
            <person name="Kim C.Y."/>
            <person name="Kim D.H."/>
            <person name="Kim S.W."/>
            <person name="Lee J."/>
        </authorList>
    </citation>
    <scope>NUCLEOTIDE SEQUENCE [LARGE SCALE GENOMIC DNA]</scope>
    <source>
        <strain evidence="3 4">HS21</strain>
    </source>
</reference>
<name>A0A3T1DDZ2_9BACL</name>
<dbReference type="InterPro" id="IPR000835">
    <property type="entry name" value="HTH_MarR-typ"/>
</dbReference>
<dbReference type="Pfam" id="PF01047">
    <property type="entry name" value="MarR"/>
    <property type="match status" value="1"/>
</dbReference>
<dbReference type="PANTHER" id="PTHR33164:SF96">
    <property type="entry name" value="MARR-FAMILY TRANSCRIPTIONAL REGULATOR"/>
    <property type="match status" value="1"/>
</dbReference>
<proteinExistence type="predicted"/>
<dbReference type="RefSeq" id="WP_130615703.1">
    <property type="nucleotide sequence ID" value="NZ_AP019400.1"/>
</dbReference>
<protein>
    <recommendedName>
        <fullName evidence="2">HTH marR-type domain-containing protein</fullName>
    </recommendedName>
</protein>